<dbReference type="OMA" id="ARYFIRI"/>
<proteinExistence type="predicted"/>
<gene>
    <name evidence="1" type="ORF">PGO_126520</name>
</gene>
<dbReference type="RefSeq" id="XP_028545243.1">
    <property type="nucleotide sequence ID" value="XM_028689442.1"/>
</dbReference>
<dbReference type="OrthoDB" id="433860at2759"/>
<organism evidence="1 2">
    <name type="scientific">Plasmodium gonderi</name>
    <dbReference type="NCBI Taxonomy" id="77519"/>
    <lineage>
        <taxon>Eukaryota</taxon>
        <taxon>Sar</taxon>
        <taxon>Alveolata</taxon>
        <taxon>Apicomplexa</taxon>
        <taxon>Aconoidasida</taxon>
        <taxon>Haemosporida</taxon>
        <taxon>Plasmodiidae</taxon>
        <taxon>Plasmodium</taxon>
        <taxon>Plasmodium (Plasmodium)</taxon>
    </lineage>
</organism>
<evidence type="ECO:0000313" key="1">
    <source>
        <dbReference type="EMBL" id="GAW82654.1"/>
    </source>
</evidence>
<dbReference type="AlphaFoldDB" id="A0A1Y1JRM3"/>
<sequence>MRKLLKTAIIDVHKINSCDASQSTNLFKEKLSSLIINNIDKFENEEIIKIMEKYNENNYKDRKILRTSYDVFKNNIHRYSFDQINKILKLYHTSQVYDNQFNVSIFSYVIKRMNAIPASVTINIFHNLVKSGLGHNRNIDSLKEHFKKNIDTYNTLDLTIILSSFTLLQEEILMNSTKSFVNKNSHDVELRNSSPNSSDYNEIITLILNKIKNDEHIHNNLSVVNSILILNMISRLNINNYDIFKFFTKKYYKNLKENDVEPHHLTLLLNSFAKCNININILKYIIKYMNNDNFINHLSYVNITNALHYMAKFNYQNKIFLNRLKYKVMEIIDKIPQREFSNIMWSLSKLKVKDNNFYFISLQKIKKILPSMDMMSIAQVLDALRRKSLSSNTSFMDKLLDPDSYKSQTTCELSNIHEKPIRDNDNINNKNSEAFNIKEYIQKPNHTGGKINSECNNLGIYDHTKEQRKPLENDQTKRTTDELRQNNDVNLCYISKDLEIEVTNLLTQKYMENIELCSLHVLTQVPFCCLQLDCTNYDIYHKSLEVLKRKRKNMSTLNLIYARYFIRILIEKQENNFQKLPRSLKQFAREIMNSDSS</sequence>
<comment type="caution">
    <text evidence="1">The sequence shown here is derived from an EMBL/GenBank/DDBJ whole genome shotgun (WGS) entry which is preliminary data.</text>
</comment>
<reference evidence="2" key="1">
    <citation type="submission" date="2017-04" db="EMBL/GenBank/DDBJ databases">
        <title>Plasmodium gonderi genome.</title>
        <authorList>
            <person name="Arisue N."/>
            <person name="Honma H."/>
            <person name="Kawai S."/>
            <person name="Tougan T."/>
            <person name="Tanabe K."/>
            <person name="Horii T."/>
        </authorList>
    </citation>
    <scope>NUCLEOTIDE SEQUENCE [LARGE SCALE GENOMIC DNA]</scope>
    <source>
        <strain evidence="2">ATCC 30045</strain>
    </source>
</reference>
<dbReference type="GeneID" id="39749391"/>
<accession>A0A1Y1JRM3</accession>
<dbReference type="Proteomes" id="UP000195521">
    <property type="component" value="Unassembled WGS sequence"/>
</dbReference>
<protein>
    <submittedName>
        <fullName evidence="1">Uncharacterized protein</fullName>
    </submittedName>
</protein>
<keyword evidence="2" id="KW-1185">Reference proteome</keyword>
<name>A0A1Y1JRM3_PLAGO</name>
<dbReference type="EMBL" id="BDQF01000013">
    <property type="protein sequence ID" value="GAW82654.1"/>
    <property type="molecule type" value="Genomic_DNA"/>
</dbReference>
<evidence type="ECO:0000313" key="2">
    <source>
        <dbReference type="Proteomes" id="UP000195521"/>
    </source>
</evidence>